<evidence type="ECO:0008006" key="4">
    <source>
        <dbReference type="Google" id="ProtNLM"/>
    </source>
</evidence>
<dbReference type="Gene3D" id="1.20.190.20">
    <property type="entry name" value="14-3-3 domain"/>
    <property type="match status" value="1"/>
</dbReference>
<feature type="region of interest" description="Disordered" evidence="1">
    <location>
        <begin position="301"/>
        <end position="343"/>
    </location>
</feature>
<evidence type="ECO:0000313" key="2">
    <source>
        <dbReference type="EMBL" id="CAF9932415.1"/>
    </source>
</evidence>
<dbReference type="InterPro" id="IPR036815">
    <property type="entry name" value="14-3-3_dom_sf"/>
</dbReference>
<dbReference type="SUPFAM" id="SSF48445">
    <property type="entry name" value="14-3-3 protein"/>
    <property type="match status" value="1"/>
</dbReference>
<name>A0A8H3FYG9_9LECA</name>
<dbReference type="Proteomes" id="UP000664169">
    <property type="component" value="Unassembled WGS sequence"/>
</dbReference>
<comment type="caution">
    <text evidence="2">The sequence shown here is derived from an EMBL/GenBank/DDBJ whole genome shotgun (WGS) entry which is preliminary data.</text>
</comment>
<evidence type="ECO:0000256" key="1">
    <source>
        <dbReference type="SAM" id="MobiDB-lite"/>
    </source>
</evidence>
<proteinExistence type="predicted"/>
<reference evidence="2" key="1">
    <citation type="submission" date="2021-03" db="EMBL/GenBank/DDBJ databases">
        <authorList>
            <person name="Tagirdzhanova G."/>
        </authorList>
    </citation>
    <scope>NUCLEOTIDE SEQUENCE</scope>
</reference>
<dbReference type="AlphaFoldDB" id="A0A8H3FYG9"/>
<sequence length="343" mass="38201">MEDVYSDCPPDSLFPDDLDLTPPVGLYNFLSDCFDSALMASNEVDQRFLGQYAQRTEQFNFGIASVLYRILGLSVLLSKKLIRARRQRKLDNTRDTKSVLLYHHIIWLSKEGLSLLKDIIFKILDERPYAGYHELRVLTYKLIGSFYHIFVLFHNQPSMYQTAASVTNKMKVDRGSIRKSPDPLQGGPVRNPSPSGSITAPIPKPSASFLLPARDYTTDASQWFGKAAELADRYLTGSHPLRVSVKTEYAAYLYDCLHDGNASRRLAAQSLRDVYSDDQSMDDESFQETARLVIILDKMKRRGAGSGTPSAKASTGPPGTPAPPEGSDVPPVPTSNSESRKRS</sequence>
<keyword evidence="3" id="KW-1185">Reference proteome</keyword>
<protein>
    <recommendedName>
        <fullName evidence="4">14-3-3 protein</fullName>
    </recommendedName>
</protein>
<feature type="region of interest" description="Disordered" evidence="1">
    <location>
        <begin position="172"/>
        <end position="200"/>
    </location>
</feature>
<evidence type="ECO:0000313" key="3">
    <source>
        <dbReference type="Proteomes" id="UP000664169"/>
    </source>
</evidence>
<dbReference type="OrthoDB" id="5370350at2759"/>
<gene>
    <name evidence="2" type="ORF">GOMPHAMPRED_006570</name>
</gene>
<accession>A0A8H3FYG9</accession>
<feature type="compositionally biased region" description="Basic and acidic residues" evidence="1">
    <location>
        <begin position="172"/>
        <end position="181"/>
    </location>
</feature>
<dbReference type="EMBL" id="CAJPDQ010000044">
    <property type="protein sequence ID" value="CAF9932415.1"/>
    <property type="molecule type" value="Genomic_DNA"/>
</dbReference>
<organism evidence="2 3">
    <name type="scientific">Gomphillus americanus</name>
    <dbReference type="NCBI Taxonomy" id="1940652"/>
    <lineage>
        <taxon>Eukaryota</taxon>
        <taxon>Fungi</taxon>
        <taxon>Dikarya</taxon>
        <taxon>Ascomycota</taxon>
        <taxon>Pezizomycotina</taxon>
        <taxon>Lecanoromycetes</taxon>
        <taxon>OSLEUM clade</taxon>
        <taxon>Ostropomycetidae</taxon>
        <taxon>Ostropales</taxon>
        <taxon>Graphidaceae</taxon>
        <taxon>Gomphilloideae</taxon>
        <taxon>Gomphillus</taxon>
    </lineage>
</organism>